<evidence type="ECO:0000256" key="4">
    <source>
        <dbReference type="ARBA" id="ARBA00022729"/>
    </source>
</evidence>
<feature type="signal peptide" evidence="5">
    <location>
        <begin position="1"/>
        <end position="26"/>
    </location>
</feature>
<dbReference type="AlphaFoldDB" id="A0AAJ6B049"/>
<organism evidence="7 8">
    <name type="scientific">Candidatus Devosia phytovorans</name>
    <dbReference type="NCBI Taxonomy" id="3121372"/>
    <lineage>
        <taxon>Bacteria</taxon>
        <taxon>Pseudomonadati</taxon>
        <taxon>Pseudomonadota</taxon>
        <taxon>Alphaproteobacteria</taxon>
        <taxon>Hyphomicrobiales</taxon>
        <taxon>Devosiaceae</taxon>
        <taxon>Devosia</taxon>
    </lineage>
</organism>
<dbReference type="GO" id="GO:0043190">
    <property type="term" value="C:ATP-binding cassette (ABC) transporter complex"/>
    <property type="evidence" value="ECO:0007669"/>
    <property type="project" value="InterPro"/>
</dbReference>
<comment type="similarity">
    <text evidence="2">Belongs to the bacterial solute-binding protein 5 family.</text>
</comment>
<accession>A0AAJ6B049</accession>
<evidence type="ECO:0000256" key="5">
    <source>
        <dbReference type="SAM" id="SignalP"/>
    </source>
</evidence>
<dbReference type="Gene3D" id="3.90.76.10">
    <property type="entry name" value="Dipeptide-binding Protein, Domain 1"/>
    <property type="match status" value="1"/>
</dbReference>
<dbReference type="InterPro" id="IPR039424">
    <property type="entry name" value="SBP_5"/>
</dbReference>
<keyword evidence="4 5" id="KW-0732">Signal</keyword>
<evidence type="ECO:0000256" key="1">
    <source>
        <dbReference type="ARBA" id="ARBA00004418"/>
    </source>
</evidence>
<comment type="subcellular location">
    <subcellularLocation>
        <location evidence="1">Periplasm</location>
    </subcellularLocation>
</comment>
<dbReference type="GO" id="GO:0030288">
    <property type="term" value="C:outer membrane-bounded periplasmic space"/>
    <property type="evidence" value="ECO:0007669"/>
    <property type="project" value="TreeGrafter"/>
</dbReference>
<dbReference type="PANTHER" id="PTHR30290">
    <property type="entry name" value="PERIPLASMIC BINDING COMPONENT OF ABC TRANSPORTER"/>
    <property type="match status" value="1"/>
</dbReference>
<dbReference type="Pfam" id="PF00496">
    <property type="entry name" value="SBP_bac_5"/>
    <property type="match status" value="1"/>
</dbReference>
<keyword evidence="3" id="KW-0813">Transport</keyword>
<evidence type="ECO:0000313" key="7">
    <source>
        <dbReference type="EMBL" id="WEK04822.1"/>
    </source>
</evidence>
<proteinExistence type="inferred from homology"/>
<dbReference type="GO" id="GO:0015833">
    <property type="term" value="P:peptide transport"/>
    <property type="evidence" value="ECO:0007669"/>
    <property type="project" value="TreeGrafter"/>
</dbReference>
<dbReference type="InterPro" id="IPR030678">
    <property type="entry name" value="Peptide/Ni-bd"/>
</dbReference>
<dbReference type="InterPro" id="IPR000914">
    <property type="entry name" value="SBP_5_dom"/>
</dbReference>
<dbReference type="PANTHER" id="PTHR30290:SF10">
    <property type="entry name" value="PERIPLASMIC OLIGOPEPTIDE-BINDING PROTEIN-RELATED"/>
    <property type="match status" value="1"/>
</dbReference>
<dbReference type="CDD" id="cd08504">
    <property type="entry name" value="PBP2_OppA"/>
    <property type="match status" value="1"/>
</dbReference>
<dbReference type="EMBL" id="CP119312">
    <property type="protein sequence ID" value="WEK04822.1"/>
    <property type="molecule type" value="Genomic_DNA"/>
</dbReference>
<sequence>MKLTQTLTAVATAGAMALMMSTAASAVTLQLHNGGDPGTLDPHKASGDWENRVIGDYIEGLVTEDAAAQPIAGQAESWEISEDGKVYTFHLRDGIQWTDGEPVTAEDFVYAFQRLFNPATAADYAYLQFPILNAEAINSGEITDFDELGVKAIDDKTLEITLSASTPYFLDALTHYTAYPVPKHLVEEIGDDWTKVENIVANGPYKIVEWLPGSYVRSEKNEDYYDAANVQIDEVYYHVLEDQAAALNRYRAGEFDILTDFPADQYQWLQDNLPGEAHVVPFLGVYYYVMNQEEGEVLSDVRIREALSITVLRDVIGPDILGTGELPAYGWVPPGTNNYVEDAYAPEWASEPYEERVARAVELMTEAGYGPDKPLTLQLRYNTNDNHQRIAVALAAMWEPLGVKIELFNAETAVHYDALRSGDFQVGRAGWLLDYNDPSNTLDLLKTGTNQAGTMNWGNNYGRYSNEEFDGLLEQAANELDLTARGQLLADAEKIAMDEFAAIPIYWYVSKDVVSPKISGFQENAKNIFRTRWLSKSE</sequence>
<dbReference type="Proteomes" id="UP001217476">
    <property type="component" value="Chromosome"/>
</dbReference>
<dbReference type="Gene3D" id="3.40.190.10">
    <property type="entry name" value="Periplasmic binding protein-like II"/>
    <property type="match status" value="1"/>
</dbReference>
<dbReference type="SUPFAM" id="SSF53850">
    <property type="entry name" value="Periplasmic binding protein-like II"/>
    <property type="match status" value="1"/>
</dbReference>
<feature type="domain" description="Solute-binding protein family 5" evidence="6">
    <location>
        <begin position="71"/>
        <end position="451"/>
    </location>
</feature>
<reference evidence="7" key="1">
    <citation type="submission" date="2023-03" db="EMBL/GenBank/DDBJ databases">
        <title>Andean soil-derived lignocellulolytic bacterial consortium as a source of novel taxa and putative plastic-active enzymes.</title>
        <authorList>
            <person name="Diaz-Garcia L."/>
            <person name="Chuvochina M."/>
            <person name="Feuerriegel G."/>
            <person name="Bunk B."/>
            <person name="Sproer C."/>
            <person name="Streit W.R."/>
            <person name="Rodriguez L.M."/>
            <person name="Overmann J."/>
            <person name="Jimenez D.J."/>
        </authorList>
    </citation>
    <scope>NUCLEOTIDE SEQUENCE</scope>
    <source>
        <strain evidence="7">MAG 4196</strain>
    </source>
</reference>
<name>A0AAJ6B049_9HYPH</name>
<feature type="chain" id="PRO_5042535715" evidence="5">
    <location>
        <begin position="27"/>
        <end position="538"/>
    </location>
</feature>
<gene>
    <name evidence="7" type="ORF">P0Y65_00770</name>
</gene>
<evidence type="ECO:0000259" key="6">
    <source>
        <dbReference type="Pfam" id="PF00496"/>
    </source>
</evidence>
<dbReference type="PIRSF" id="PIRSF002741">
    <property type="entry name" value="MppA"/>
    <property type="match status" value="1"/>
</dbReference>
<dbReference type="Gene3D" id="3.10.105.10">
    <property type="entry name" value="Dipeptide-binding Protein, Domain 3"/>
    <property type="match status" value="1"/>
</dbReference>
<evidence type="ECO:0000313" key="8">
    <source>
        <dbReference type="Proteomes" id="UP001217476"/>
    </source>
</evidence>
<dbReference type="GO" id="GO:1904680">
    <property type="term" value="F:peptide transmembrane transporter activity"/>
    <property type="evidence" value="ECO:0007669"/>
    <property type="project" value="TreeGrafter"/>
</dbReference>
<protein>
    <submittedName>
        <fullName evidence="7">Peptide ABC transporter substrate-binding protein</fullName>
    </submittedName>
</protein>
<evidence type="ECO:0000256" key="2">
    <source>
        <dbReference type="ARBA" id="ARBA00005695"/>
    </source>
</evidence>
<evidence type="ECO:0000256" key="3">
    <source>
        <dbReference type="ARBA" id="ARBA00022448"/>
    </source>
</evidence>
<dbReference type="FunFam" id="3.90.76.10:FF:000001">
    <property type="entry name" value="Oligopeptide ABC transporter substrate-binding protein"/>
    <property type="match status" value="1"/>
</dbReference>